<dbReference type="Proteomes" id="UP000267821">
    <property type="component" value="Unassembled WGS sequence"/>
</dbReference>
<dbReference type="EMBL" id="ML121613">
    <property type="protein sequence ID" value="RPB18717.1"/>
    <property type="molecule type" value="Genomic_DNA"/>
</dbReference>
<dbReference type="AlphaFoldDB" id="A0A3N4L751"/>
<accession>A0A3N4L751</accession>
<keyword evidence="4" id="KW-1185">Reference proteome</keyword>
<dbReference type="EMBL" id="ML121530">
    <property type="protein sequence ID" value="RPB27818.1"/>
    <property type="molecule type" value="Genomic_DNA"/>
</dbReference>
<evidence type="ECO:0000313" key="3">
    <source>
        <dbReference type="EMBL" id="RPB27818.1"/>
    </source>
</evidence>
<evidence type="ECO:0000313" key="2">
    <source>
        <dbReference type="EMBL" id="RPB18717.1"/>
    </source>
</evidence>
<feature type="non-terminal residue" evidence="2">
    <location>
        <position position="1"/>
    </location>
</feature>
<reference evidence="2 4" key="1">
    <citation type="journal article" date="2018" name="Nat. Ecol. Evol.">
        <title>Pezizomycetes genomes reveal the molecular basis of ectomycorrhizal truffle lifestyle.</title>
        <authorList>
            <person name="Murat C."/>
            <person name="Payen T."/>
            <person name="Noel B."/>
            <person name="Kuo A."/>
            <person name="Morin E."/>
            <person name="Chen J."/>
            <person name="Kohler A."/>
            <person name="Krizsan K."/>
            <person name="Balestrini R."/>
            <person name="Da Silva C."/>
            <person name="Montanini B."/>
            <person name="Hainaut M."/>
            <person name="Levati E."/>
            <person name="Barry K.W."/>
            <person name="Belfiori B."/>
            <person name="Cichocki N."/>
            <person name="Clum A."/>
            <person name="Dockter R.B."/>
            <person name="Fauchery L."/>
            <person name="Guy J."/>
            <person name="Iotti M."/>
            <person name="Le Tacon F."/>
            <person name="Lindquist E.A."/>
            <person name="Lipzen A."/>
            <person name="Malagnac F."/>
            <person name="Mello A."/>
            <person name="Molinier V."/>
            <person name="Miyauchi S."/>
            <person name="Poulain J."/>
            <person name="Riccioni C."/>
            <person name="Rubini A."/>
            <person name="Sitrit Y."/>
            <person name="Splivallo R."/>
            <person name="Traeger S."/>
            <person name="Wang M."/>
            <person name="Zifcakova L."/>
            <person name="Wipf D."/>
            <person name="Zambonelli A."/>
            <person name="Paolocci F."/>
            <person name="Nowrousian M."/>
            <person name="Ottonello S."/>
            <person name="Baldrian P."/>
            <person name="Spatafora J.W."/>
            <person name="Henrissat B."/>
            <person name="Nagy L.G."/>
            <person name="Aury J.M."/>
            <person name="Wincker P."/>
            <person name="Grigoriev I.V."/>
            <person name="Bonfante P."/>
            <person name="Martin F.M."/>
        </authorList>
    </citation>
    <scope>NUCLEOTIDE SEQUENCE [LARGE SCALE GENOMIC DNA]</scope>
    <source>
        <strain evidence="2 4">ATCC MYA-4762</strain>
    </source>
</reference>
<name>A0A3N4L751_9PEZI</name>
<proteinExistence type="predicted"/>
<feature type="region of interest" description="Disordered" evidence="1">
    <location>
        <begin position="33"/>
        <end position="52"/>
    </location>
</feature>
<organism evidence="2 4">
    <name type="scientific">Terfezia boudieri ATCC MYA-4762</name>
    <dbReference type="NCBI Taxonomy" id="1051890"/>
    <lineage>
        <taxon>Eukaryota</taxon>
        <taxon>Fungi</taxon>
        <taxon>Dikarya</taxon>
        <taxon>Ascomycota</taxon>
        <taxon>Pezizomycotina</taxon>
        <taxon>Pezizomycetes</taxon>
        <taxon>Pezizales</taxon>
        <taxon>Pezizaceae</taxon>
        <taxon>Terfezia</taxon>
    </lineage>
</organism>
<sequence>IPPLSKKRKACIASTTKAHKVLRQQDLEEELELAHDGGLGGTDSDIADSDIA</sequence>
<evidence type="ECO:0000313" key="4">
    <source>
        <dbReference type="Proteomes" id="UP000267821"/>
    </source>
</evidence>
<gene>
    <name evidence="3" type="ORF">L211DRAFT_833805</name>
    <name evidence="2" type="ORF">L211DRAFT_843325</name>
</gene>
<protein>
    <submittedName>
        <fullName evidence="2">Uncharacterized protein</fullName>
    </submittedName>
</protein>
<evidence type="ECO:0000256" key="1">
    <source>
        <dbReference type="SAM" id="MobiDB-lite"/>
    </source>
</evidence>